<dbReference type="InterPro" id="IPR005105">
    <property type="entry name" value="GlnD_Uridyltrans_N"/>
</dbReference>
<dbReference type="Gene3D" id="3.10.580.10">
    <property type="entry name" value="CBS-domain"/>
    <property type="match status" value="1"/>
</dbReference>
<dbReference type="PROSITE" id="PS51371">
    <property type="entry name" value="CBS"/>
    <property type="match status" value="2"/>
</dbReference>
<feature type="domain" description="CBS" evidence="4">
    <location>
        <begin position="170"/>
        <end position="227"/>
    </location>
</feature>
<dbReference type="Proteomes" id="UP000462014">
    <property type="component" value="Unassembled WGS sequence"/>
</dbReference>
<feature type="domain" description="Cyclic nucleotide-binding" evidence="3">
    <location>
        <begin position="13"/>
        <end position="135"/>
    </location>
</feature>
<evidence type="ECO:0000313" key="5">
    <source>
        <dbReference type="EMBL" id="MVN21062.1"/>
    </source>
</evidence>
<dbReference type="InterPro" id="IPR014710">
    <property type="entry name" value="RmlC-like_jellyroll"/>
</dbReference>
<dbReference type="InterPro" id="IPR046342">
    <property type="entry name" value="CBS_dom_sf"/>
</dbReference>
<dbReference type="Pfam" id="PF10335">
    <property type="entry name" value="DUF294_C"/>
    <property type="match status" value="1"/>
</dbReference>
<dbReference type="GO" id="GO:0008773">
    <property type="term" value="F:[protein-PII] uridylyltransferase activity"/>
    <property type="evidence" value="ECO:0007669"/>
    <property type="project" value="InterPro"/>
</dbReference>
<comment type="caution">
    <text evidence="5">The sequence shown here is derived from an EMBL/GenBank/DDBJ whole genome shotgun (WGS) entry which is preliminary data.</text>
</comment>
<dbReference type="SUPFAM" id="SSF54631">
    <property type="entry name" value="CBS-domain pair"/>
    <property type="match status" value="1"/>
</dbReference>
<dbReference type="PANTHER" id="PTHR43080:SF2">
    <property type="entry name" value="CBS DOMAIN-CONTAINING PROTEIN"/>
    <property type="match status" value="1"/>
</dbReference>
<organism evidence="5 6">
    <name type="scientific">Mucilaginibacter arboris</name>
    <dbReference type="NCBI Taxonomy" id="2682090"/>
    <lineage>
        <taxon>Bacteria</taxon>
        <taxon>Pseudomonadati</taxon>
        <taxon>Bacteroidota</taxon>
        <taxon>Sphingobacteriia</taxon>
        <taxon>Sphingobacteriales</taxon>
        <taxon>Sphingobacteriaceae</taxon>
        <taxon>Mucilaginibacter</taxon>
    </lineage>
</organism>
<dbReference type="InterPro" id="IPR000595">
    <property type="entry name" value="cNMP-bd_dom"/>
</dbReference>
<dbReference type="PANTHER" id="PTHR43080">
    <property type="entry name" value="CBS DOMAIN-CONTAINING PROTEIN CBSX3, MITOCHONDRIAL"/>
    <property type="match status" value="1"/>
</dbReference>
<dbReference type="PROSITE" id="PS50042">
    <property type="entry name" value="CNMP_BINDING_3"/>
    <property type="match status" value="1"/>
</dbReference>
<dbReference type="InterPro" id="IPR018821">
    <property type="entry name" value="DUF294_put_nucleoTrafse_sb-bd"/>
</dbReference>
<reference evidence="5 6" key="1">
    <citation type="submission" date="2019-12" db="EMBL/GenBank/DDBJ databases">
        <title>Mucilaginibacter sp. HMF7410 genome sequencing and assembly.</title>
        <authorList>
            <person name="Kang H."/>
            <person name="Cha I."/>
            <person name="Kim H."/>
            <person name="Joh K."/>
        </authorList>
    </citation>
    <scope>NUCLEOTIDE SEQUENCE [LARGE SCALE GENOMIC DNA]</scope>
    <source>
        <strain evidence="5 6">HMF7410</strain>
    </source>
</reference>
<sequence length="635" mass="73276">MVEQLEFLKKVAPFNLLPPETLASTAAQLQKVTYSKETVIYQQEISKMKGVDIIVSGEYESFIYDNLHNMRLVESHREGFTFGGQSILLNRNRSLRTVIAKEGTVVYFLPRKTFKALCQTFENFFQFFTIDFGRRMMNEEFANFFKNPASFAESHGASDQLYSKKITDIEQRDIVSCSYDTPIYLAATQMAQAKVSCLFIRDGNEKIVGYVTDITIRDNVVAKQIDAAMPISSVMDNPIISISVQAYVYEAILMMFRTKTRYLLTEDNGKYVGFLSRNKLLSEQAQSPLVFIQSVKSASSVTELKEKWQRVPMFVIQLLDRGVNAEIVNQVITTIADTIALKVIESVIAELGKPPAKFVFMALGSEGRKEQTLKTDQDNAIVYEDKANEHRELVREYFLTFADIVSERLNTIGFIFCTGGFMAKNPKWTHSLSHWKRNYTEWMEESVPETIINFSTFFDCRFIYGEVSIMNDLKSFLDEALKKPMEKVFFHMANNALQYEPPLTFFRNIRTITRDKQEVFDIKKAMTPIVDLVRIYALKNRIFEVNTGERLKALQQKGVFTETELQELTQSYYFLMSMRLKNQANQIIHDKSSPDNYIHIDKLTSIEEATLIEIFKIIKNFQLGIKVRFTNRLLN</sequence>
<proteinExistence type="predicted"/>
<feature type="domain" description="CBS" evidence="4">
    <location>
        <begin position="235"/>
        <end position="291"/>
    </location>
</feature>
<dbReference type="CDD" id="cd00038">
    <property type="entry name" value="CAP_ED"/>
    <property type="match status" value="1"/>
</dbReference>
<dbReference type="Pfam" id="PF00027">
    <property type="entry name" value="cNMP_binding"/>
    <property type="match status" value="1"/>
</dbReference>
<dbReference type="Pfam" id="PF03445">
    <property type="entry name" value="DUF294"/>
    <property type="match status" value="1"/>
</dbReference>
<dbReference type="Pfam" id="PF00571">
    <property type="entry name" value="CBS"/>
    <property type="match status" value="2"/>
</dbReference>
<evidence type="ECO:0000259" key="3">
    <source>
        <dbReference type="PROSITE" id="PS50042"/>
    </source>
</evidence>
<gene>
    <name evidence="5" type="ORF">GO621_05885</name>
</gene>
<evidence type="ECO:0000256" key="1">
    <source>
        <dbReference type="ARBA" id="ARBA00023122"/>
    </source>
</evidence>
<evidence type="ECO:0000256" key="2">
    <source>
        <dbReference type="PROSITE-ProRule" id="PRU00703"/>
    </source>
</evidence>
<dbReference type="AlphaFoldDB" id="A0A7K1SUP5"/>
<dbReference type="InterPro" id="IPR051257">
    <property type="entry name" value="Diverse_CBS-Domain"/>
</dbReference>
<dbReference type="InterPro" id="IPR000644">
    <property type="entry name" value="CBS_dom"/>
</dbReference>
<dbReference type="InterPro" id="IPR018490">
    <property type="entry name" value="cNMP-bd_dom_sf"/>
</dbReference>
<accession>A0A7K1SUP5</accession>
<protein>
    <submittedName>
        <fullName evidence="5">CBS domain-containing protein</fullName>
    </submittedName>
</protein>
<evidence type="ECO:0000313" key="6">
    <source>
        <dbReference type="Proteomes" id="UP000462014"/>
    </source>
</evidence>
<dbReference type="Gene3D" id="2.60.120.10">
    <property type="entry name" value="Jelly Rolls"/>
    <property type="match status" value="1"/>
</dbReference>
<dbReference type="CDD" id="cd05401">
    <property type="entry name" value="NT_GlnE_GlnD_like"/>
    <property type="match status" value="1"/>
</dbReference>
<evidence type="ECO:0000259" key="4">
    <source>
        <dbReference type="PROSITE" id="PS51371"/>
    </source>
</evidence>
<keyword evidence="6" id="KW-1185">Reference proteome</keyword>
<name>A0A7K1SUP5_9SPHI</name>
<keyword evidence="1 2" id="KW-0129">CBS domain</keyword>
<dbReference type="EMBL" id="WPIK01000004">
    <property type="protein sequence ID" value="MVN21062.1"/>
    <property type="molecule type" value="Genomic_DNA"/>
</dbReference>
<dbReference type="SUPFAM" id="SSF51206">
    <property type="entry name" value="cAMP-binding domain-like"/>
    <property type="match status" value="1"/>
</dbReference>